<protein>
    <submittedName>
        <fullName evidence="1">Uncharacterized protein</fullName>
    </submittedName>
</protein>
<name>A0ABP4BXE2_9ACTN</name>
<accession>A0ABP4BXE2</accession>
<evidence type="ECO:0000313" key="1">
    <source>
        <dbReference type="EMBL" id="GAA0955318.1"/>
    </source>
</evidence>
<sequence>MLHWHGYTWLGNGTELARESERRPTSPDFVTSPLSPMRTGDWLLKPAKRIAETFDDAAKAVEWMVNQYEPFRPPTDIIPLESRTADAHNLLPRGVDVQWGEWLGGVRFLTIGVICCPNRHIGHPCPTGREHASLRNIQSRTAEGLRHPETQKSPQGSE</sequence>
<dbReference type="Proteomes" id="UP001501578">
    <property type="component" value="Unassembled WGS sequence"/>
</dbReference>
<keyword evidence="2" id="KW-1185">Reference proteome</keyword>
<reference evidence="2" key="1">
    <citation type="journal article" date="2019" name="Int. J. Syst. Evol. Microbiol.">
        <title>The Global Catalogue of Microorganisms (GCM) 10K type strain sequencing project: providing services to taxonomists for standard genome sequencing and annotation.</title>
        <authorList>
            <consortium name="The Broad Institute Genomics Platform"/>
            <consortium name="The Broad Institute Genome Sequencing Center for Infectious Disease"/>
            <person name="Wu L."/>
            <person name="Ma J."/>
        </authorList>
    </citation>
    <scope>NUCLEOTIDE SEQUENCE [LARGE SCALE GENOMIC DNA]</scope>
    <source>
        <strain evidence="2">JCM 11136</strain>
    </source>
</reference>
<organism evidence="1 2">
    <name type="scientific">Nonomuraea longicatena</name>
    <dbReference type="NCBI Taxonomy" id="83682"/>
    <lineage>
        <taxon>Bacteria</taxon>
        <taxon>Bacillati</taxon>
        <taxon>Actinomycetota</taxon>
        <taxon>Actinomycetes</taxon>
        <taxon>Streptosporangiales</taxon>
        <taxon>Streptosporangiaceae</taxon>
        <taxon>Nonomuraea</taxon>
    </lineage>
</organism>
<evidence type="ECO:0000313" key="2">
    <source>
        <dbReference type="Proteomes" id="UP001501578"/>
    </source>
</evidence>
<gene>
    <name evidence="1" type="ORF">GCM10009560_79150</name>
</gene>
<comment type="caution">
    <text evidence="1">The sequence shown here is derived from an EMBL/GenBank/DDBJ whole genome shotgun (WGS) entry which is preliminary data.</text>
</comment>
<dbReference type="RefSeq" id="WP_343955599.1">
    <property type="nucleotide sequence ID" value="NZ_BAAAHQ010000094.1"/>
</dbReference>
<dbReference type="EMBL" id="BAAAHQ010000094">
    <property type="protein sequence ID" value="GAA0955318.1"/>
    <property type="molecule type" value="Genomic_DNA"/>
</dbReference>
<proteinExistence type="predicted"/>